<name>A0ABQ9XFH8_9EUKA</name>
<reference evidence="1 2" key="1">
    <citation type="journal article" date="2022" name="bioRxiv">
        <title>Genomics of Preaxostyla Flagellates Illuminates Evolutionary Transitions and the Path Towards Mitochondrial Loss.</title>
        <authorList>
            <person name="Novak L.V.F."/>
            <person name="Treitli S.C."/>
            <person name="Pyrih J."/>
            <person name="Halakuc P."/>
            <person name="Pipaliya S.V."/>
            <person name="Vacek V."/>
            <person name="Brzon O."/>
            <person name="Soukal P."/>
            <person name="Eme L."/>
            <person name="Dacks J.B."/>
            <person name="Karnkowska A."/>
            <person name="Elias M."/>
            <person name="Hampl V."/>
        </authorList>
    </citation>
    <scope>NUCLEOTIDE SEQUENCE [LARGE SCALE GENOMIC DNA]</scope>
    <source>
        <strain evidence="1">NAU3</strain>
        <tissue evidence="1">Gut</tissue>
    </source>
</reference>
<evidence type="ECO:0000313" key="2">
    <source>
        <dbReference type="Proteomes" id="UP001281761"/>
    </source>
</evidence>
<evidence type="ECO:0000313" key="1">
    <source>
        <dbReference type="EMBL" id="KAK2950701.1"/>
    </source>
</evidence>
<comment type="caution">
    <text evidence="1">The sequence shown here is derived from an EMBL/GenBank/DDBJ whole genome shotgun (WGS) entry which is preliminary data.</text>
</comment>
<sequence>MKVKRKTFMKEQQLLFLSTLARTIVSLHLGAILAGLEEMKDGGTGEQLYATSLRIIDKAGIKPQFIVSVSTVGPPFQVIHERHFRY</sequence>
<dbReference type="Proteomes" id="UP001281761">
    <property type="component" value="Unassembled WGS sequence"/>
</dbReference>
<organism evidence="1 2">
    <name type="scientific">Blattamonas nauphoetae</name>
    <dbReference type="NCBI Taxonomy" id="2049346"/>
    <lineage>
        <taxon>Eukaryota</taxon>
        <taxon>Metamonada</taxon>
        <taxon>Preaxostyla</taxon>
        <taxon>Oxymonadida</taxon>
        <taxon>Blattamonas</taxon>
    </lineage>
</organism>
<protein>
    <submittedName>
        <fullName evidence="1">Uncharacterized protein</fullName>
    </submittedName>
</protein>
<proteinExistence type="predicted"/>
<accession>A0ABQ9XFH8</accession>
<dbReference type="EMBL" id="JARBJD010000131">
    <property type="protein sequence ID" value="KAK2950701.1"/>
    <property type="molecule type" value="Genomic_DNA"/>
</dbReference>
<keyword evidence="2" id="KW-1185">Reference proteome</keyword>
<gene>
    <name evidence="1" type="ORF">BLNAU_14372</name>
</gene>